<dbReference type="RefSeq" id="WP_189460643.1">
    <property type="nucleotide sequence ID" value="NZ_BMYO01000005.1"/>
</dbReference>
<dbReference type="InterPro" id="IPR039437">
    <property type="entry name" value="FrzH/put_lumazine-bd"/>
</dbReference>
<reference evidence="3" key="1">
    <citation type="journal article" date="2019" name="Int. J. Syst. Evol. Microbiol.">
        <title>The Global Catalogue of Microorganisms (GCM) 10K type strain sequencing project: providing services to taxonomists for standard genome sequencing and annotation.</title>
        <authorList>
            <consortium name="The Broad Institute Genomics Platform"/>
            <consortium name="The Broad Institute Genome Sequencing Center for Infectious Disease"/>
            <person name="Wu L."/>
            <person name="Ma J."/>
        </authorList>
    </citation>
    <scope>NUCLEOTIDE SEQUENCE [LARGE SCALE GENOMIC DNA]</scope>
    <source>
        <strain evidence="3">KCTC 23701</strain>
    </source>
</reference>
<dbReference type="Proteomes" id="UP000604737">
    <property type="component" value="Unassembled WGS sequence"/>
</dbReference>
<accession>A0ABQ3H028</accession>
<dbReference type="SUPFAM" id="SSF54427">
    <property type="entry name" value="NTF2-like"/>
    <property type="match status" value="1"/>
</dbReference>
<keyword evidence="1" id="KW-0732">Signal</keyword>
<organism evidence="2 3">
    <name type="scientific">Jeongeupia chitinilytica</name>
    <dbReference type="NCBI Taxonomy" id="1041641"/>
    <lineage>
        <taxon>Bacteria</taxon>
        <taxon>Pseudomonadati</taxon>
        <taxon>Pseudomonadota</taxon>
        <taxon>Betaproteobacteria</taxon>
        <taxon>Neisseriales</taxon>
        <taxon>Chitinibacteraceae</taxon>
        <taxon>Jeongeupia</taxon>
    </lineage>
</organism>
<feature type="chain" id="PRO_5046536696" description="Nuclear transport factor 2 family protein" evidence="1">
    <location>
        <begin position="23"/>
        <end position="149"/>
    </location>
</feature>
<sequence>MKRLNAAGLALVMGAASLGANAVPCEPETCTALKAVALDYIDGWYDGNAARMKQSLHPQLVKRALGPAGNEGALDEMGADGLIFYTGKGIGATTDPARRRAEVTVLDVSGDMAAVKVVATDWVDYLQMGRFGANWKIVNVVWERHPPGK</sequence>
<comment type="caution">
    <text evidence="2">The sequence shown here is derived from an EMBL/GenBank/DDBJ whole genome shotgun (WGS) entry which is preliminary data.</text>
</comment>
<feature type="signal peptide" evidence="1">
    <location>
        <begin position="1"/>
        <end position="22"/>
    </location>
</feature>
<name>A0ABQ3H028_9NEIS</name>
<protein>
    <recommendedName>
        <fullName evidence="4">Nuclear transport factor 2 family protein</fullName>
    </recommendedName>
</protein>
<evidence type="ECO:0000313" key="3">
    <source>
        <dbReference type="Proteomes" id="UP000604737"/>
    </source>
</evidence>
<dbReference type="Pfam" id="PF12893">
    <property type="entry name" value="Lumazine_bd_2"/>
    <property type="match status" value="1"/>
</dbReference>
<dbReference type="InterPro" id="IPR032710">
    <property type="entry name" value="NTF2-like_dom_sf"/>
</dbReference>
<keyword evidence="3" id="KW-1185">Reference proteome</keyword>
<evidence type="ECO:0000256" key="1">
    <source>
        <dbReference type="SAM" id="SignalP"/>
    </source>
</evidence>
<dbReference type="EMBL" id="BMYO01000005">
    <property type="protein sequence ID" value="GHD63668.1"/>
    <property type="molecule type" value="Genomic_DNA"/>
</dbReference>
<evidence type="ECO:0000313" key="2">
    <source>
        <dbReference type="EMBL" id="GHD63668.1"/>
    </source>
</evidence>
<dbReference type="Gene3D" id="3.10.450.50">
    <property type="match status" value="1"/>
</dbReference>
<gene>
    <name evidence="2" type="ORF">GCM10007350_21590</name>
</gene>
<evidence type="ECO:0008006" key="4">
    <source>
        <dbReference type="Google" id="ProtNLM"/>
    </source>
</evidence>
<proteinExistence type="predicted"/>